<dbReference type="Pfam" id="PF11662">
    <property type="entry name" value="DUF3263"/>
    <property type="match status" value="1"/>
</dbReference>
<reference evidence="1 2" key="1">
    <citation type="submission" date="2022-06" db="EMBL/GenBank/DDBJ databases">
        <title>Genomic Encyclopedia of Type Strains, Phase I: the one thousand microbial genomes (KMG-I) project.</title>
        <authorList>
            <person name="Kyrpides N."/>
        </authorList>
    </citation>
    <scope>NUCLEOTIDE SEQUENCE [LARGE SCALE GENOMIC DNA]</scope>
    <source>
        <strain evidence="1 2">DSM 43889</strain>
    </source>
</reference>
<protein>
    <submittedName>
        <fullName evidence="1">Uncharacterized protein</fullName>
    </submittedName>
</protein>
<keyword evidence="2" id="KW-1185">Reference proteome</keyword>
<sequence length="78" mass="9168">MAAVRFATSWWRYPGSLEQAARERYGVTGARFWQGINSLITERHVMAALPNECNRLLRLRDRRRVARTRRRGGYRDCG</sequence>
<accession>A0ABT1JPD1</accession>
<proteinExistence type="predicted"/>
<gene>
    <name evidence="1" type="ORF">G443_004653</name>
</gene>
<organism evidence="1 2">
    <name type="scientific">Actinoalloteichus caeruleus DSM 43889</name>
    <dbReference type="NCBI Taxonomy" id="1120930"/>
    <lineage>
        <taxon>Bacteria</taxon>
        <taxon>Bacillati</taxon>
        <taxon>Actinomycetota</taxon>
        <taxon>Actinomycetes</taxon>
        <taxon>Pseudonocardiales</taxon>
        <taxon>Pseudonocardiaceae</taxon>
        <taxon>Actinoalloteichus</taxon>
        <taxon>Actinoalloteichus cyanogriseus</taxon>
    </lineage>
</organism>
<dbReference type="InterPro" id="IPR021678">
    <property type="entry name" value="DUF3263"/>
</dbReference>
<comment type="caution">
    <text evidence="1">The sequence shown here is derived from an EMBL/GenBank/DDBJ whole genome shotgun (WGS) entry which is preliminary data.</text>
</comment>
<dbReference type="EMBL" id="AUBJ02000001">
    <property type="protein sequence ID" value="MCP2334383.1"/>
    <property type="molecule type" value="Genomic_DNA"/>
</dbReference>
<name>A0ABT1JPD1_ACTCY</name>
<evidence type="ECO:0000313" key="1">
    <source>
        <dbReference type="EMBL" id="MCP2334383.1"/>
    </source>
</evidence>
<evidence type="ECO:0000313" key="2">
    <source>
        <dbReference type="Proteomes" id="UP000791080"/>
    </source>
</evidence>
<dbReference type="Proteomes" id="UP000791080">
    <property type="component" value="Unassembled WGS sequence"/>
</dbReference>